<comment type="subcellular location">
    <subcellularLocation>
        <location evidence="1">Cell membrane</location>
        <topology evidence="1">Multi-pass membrane protein</topology>
    </subcellularLocation>
</comment>
<dbReference type="EMBL" id="CP036318">
    <property type="protein sequence ID" value="QDV59338.1"/>
    <property type="molecule type" value="Genomic_DNA"/>
</dbReference>
<feature type="transmembrane region" description="Helical" evidence="8">
    <location>
        <begin position="188"/>
        <end position="212"/>
    </location>
</feature>
<feature type="transmembrane region" description="Helical" evidence="8">
    <location>
        <begin position="7"/>
        <end position="24"/>
    </location>
</feature>
<evidence type="ECO:0000256" key="1">
    <source>
        <dbReference type="ARBA" id="ARBA00004651"/>
    </source>
</evidence>
<feature type="transmembrane region" description="Helical" evidence="8">
    <location>
        <begin position="151"/>
        <end position="176"/>
    </location>
</feature>
<evidence type="ECO:0000256" key="8">
    <source>
        <dbReference type="SAM" id="Phobius"/>
    </source>
</evidence>
<keyword evidence="3" id="KW-0645">Protease</keyword>
<dbReference type="InterPro" id="IPR019127">
    <property type="entry name" value="Exosortase"/>
</dbReference>
<dbReference type="GO" id="GO:0008233">
    <property type="term" value="F:peptidase activity"/>
    <property type="evidence" value="ECO:0007669"/>
    <property type="project" value="UniProtKB-KW"/>
</dbReference>
<feature type="transmembrane region" description="Helical" evidence="8">
    <location>
        <begin position="260"/>
        <end position="279"/>
    </location>
</feature>
<dbReference type="GO" id="GO:0006508">
    <property type="term" value="P:proteolysis"/>
    <property type="evidence" value="ECO:0007669"/>
    <property type="project" value="UniProtKB-KW"/>
</dbReference>
<accession>A0A518J1X9</accession>
<dbReference type="Pfam" id="PF09721">
    <property type="entry name" value="Exosortase_EpsH"/>
    <property type="match status" value="1"/>
</dbReference>
<feature type="transmembrane region" description="Helical" evidence="8">
    <location>
        <begin position="54"/>
        <end position="71"/>
    </location>
</feature>
<evidence type="ECO:0000256" key="3">
    <source>
        <dbReference type="ARBA" id="ARBA00022670"/>
    </source>
</evidence>
<dbReference type="NCBIfam" id="TIGR04178">
    <property type="entry name" value="exo_archaeo"/>
    <property type="match status" value="1"/>
</dbReference>
<evidence type="ECO:0000256" key="7">
    <source>
        <dbReference type="ARBA" id="ARBA00023136"/>
    </source>
</evidence>
<evidence type="ECO:0000256" key="2">
    <source>
        <dbReference type="ARBA" id="ARBA00022475"/>
    </source>
</evidence>
<keyword evidence="2" id="KW-1003">Cell membrane</keyword>
<keyword evidence="6 8" id="KW-1133">Transmembrane helix</keyword>
<organism evidence="9 10">
    <name type="scientific">Rosistilla oblonga</name>
    <dbReference type="NCBI Taxonomy" id="2527990"/>
    <lineage>
        <taxon>Bacteria</taxon>
        <taxon>Pseudomonadati</taxon>
        <taxon>Planctomycetota</taxon>
        <taxon>Planctomycetia</taxon>
        <taxon>Pirellulales</taxon>
        <taxon>Pirellulaceae</taxon>
        <taxon>Rosistilla</taxon>
    </lineage>
</organism>
<dbReference type="GO" id="GO:0005886">
    <property type="term" value="C:plasma membrane"/>
    <property type="evidence" value="ECO:0007669"/>
    <property type="project" value="UniProtKB-SubCell"/>
</dbReference>
<proteinExistence type="predicted"/>
<name>A0A518J1X9_9BACT</name>
<protein>
    <submittedName>
        <fullName evidence="9">Transmembrane exosortase (Exosortase_EpsH)</fullName>
    </submittedName>
</protein>
<gene>
    <name evidence="9" type="ORF">Mal33_53660</name>
</gene>
<dbReference type="NCBIfam" id="NF033780">
    <property type="entry name" value="exosort_XrtU_C"/>
    <property type="match status" value="1"/>
</dbReference>
<keyword evidence="5" id="KW-0378">Hydrolase</keyword>
<dbReference type="AlphaFoldDB" id="A0A518J1X9"/>
<dbReference type="Proteomes" id="UP000316770">
    <property type="component" value="Chromosome"/>
</dbReference>
<reference evidence="9 10" key="1">
    <citation type="submission" date="2019-02" db="EMBL/GenBank/DDBJ databases">
        <title>Deep-cultivation of Planctomycetes and their phenomic and genomic characterization uncovers novel biology.</title>
        <authorList>
            <person name="Wiegand S."/>
            <person name="Jogler M."/>
            <person name="Boedeker C."/>
            <person name="Pinto D."/>
            <person name="Vollmers J."/>
            <person name="Rivas-Marin E."/>
            <person name="Kohn T."/>
            <person name="Peeters S.H."/>
            <person name="Heuer A."/>
            <person name="Rast P."/>
            <person name="Oberbeckmann S."/>
            <person name="Bunk B."/>
            <person name="Jeske O."/>
            <person name="Meyerdierks A."/>
            <person name="Storesund J.E."/>
            <person name="Kallscheuer N."/>
            <person name="Luecker S."/>
            <person name="Lage O.M."/>
            <person name="Pohl T."/>
            <person name="Merkel B.J."/>
            <person name="Hornburger P."/>
            <person name="Mueller R.-W."/>
            <person name="Bruemmer F."/>
            <person name="Labrenz M."/>
            <person name="Spormann A.M."/>
            <person name="Op den Camp H."/>
            <person name="Overmann J."/>
            <person name="Amann R."/>
            <person name="Jetten M.S.M."/>
            <person name="Mascher T."/>
            <person name="Medema M.H."/>
            <person name="Devos D.P."/>
            <person name="Kaster A.-K."/>
            <person name="Ovreas L."/>
            <person name="Rohde M."/>
            <person name="Galperin M.Y."/>
            <person name="Jogler C."/>
        </authorList>
    </citation>
    <scope>NUCLEOTIDE SEQUENCE [LARGE SCALE GENOMIC DNA]</scope>
    <source>
        <strain evidence="9 10">Mal33</strain>
    </source>
</reference>
<keyword evidence="7 8" id="KW-0472">Membrane</keyword>
<evidence type="ECO:0000313" key="10">
    <source>
        <dbReference type="Proteomes" id="UP000316770"/>
    </source>
</evidence>
<feature type="transmembrane region" description="Helical" evidence="8">
    <location>
        <begin position="121"/>
        <end position="139"/>
    </location>
</feature>
<sequence length="511" mass="55906">MPRGWRRVFSIAAGCAAVVALMLSPMLGPSWLSGIAIFLSLLAGSFWVQGNDRYNLVAAAMLFLMILPPPLNFDVQLIQKLQQFASRASSELLEFVGVSHLMRGNLTVLPEHTFFVEEACAGVHSLFSLAAATGVLCVLTRRSLLVSVGLLGVSVFWALVTNVLRIVAVVFAWDAWQIDLLTSWKHELLGLVVFGFAIGMCWSTASLVTFFLSPVKADFIDRQSTTVFHKTWNRFVASGKKTQRKTGRPQAASIGSISPLIRWSGACGGMVLAMFLVSANTAGSAMQPTRLVDGQVVDRLHELLDADFWSRAGEGKLDSIDIHDYTITEREMMSSWGRHSRIWTATAPHWSGRLSIDYLWQSQHNLSLCYRGIGWTIADITRRAGSDDANWPVTVLSLERTGGLEGVVLYAAVNTAGGSALSRVPNSVSEAFSSRIMRALTEDSTGDYGAIQVQLFVPNVSGQNAEMIEQLVTRFSAMRSILRSQIKSKMNCDPQEMAMATSLNTNSVASK</sequence>
<evidence type="ECO:0000256" key="4">
    <source>
        <dbReference type="ARBA" id="ARBA00022692"/>
    </source>
</evidence>
<evidence type="ECO:0000256" key="5">
    <source>
        <dbReference type="ARBA" id="ARBA00022801"/>
    </source>
</evidence>
<dbReference type="InterPro" id="IPR026392">
    <property type="entry name" value="Exo/Archaeosortase_dom"/>
</dbReference>
<keyword evidence="10" id="KW-1185">Reference proteome</keyword>
<evidence type="ECO:0000256" key="6">
    <source>
        <dbReference type="ARBA" id="ARBA00022989"/>
    </source>
</evidence>
<keyword evidence="4 8" id="KW-0812">Transmembrane</keyword>
<feature type="transmembrane region" description="Helical" evidence="8">
    <location>
        <begin position="30"/>
        <end position="47"/>
    </location>
</feature>
<evidence type="ECO:0000313" key="9">
    <source>
        <dbReference type="EMBL" id="QDV59338.1"/>
    </source>
</evidence>